<dbReference type="RefSeq" id="WP_163106494.1">
    <property type="nucleotide sequence ID" value="NZ_JAAAWO010000006.1"/>
</dbReference>
<dbReference type="SUPFAM" id="SSF51735">
    <property type="entry name" value="NAD(P)-binding Rossmann-fold domains"/>
    <property type="match status" value="1"/>
</dbReference>
<dbReference type="Pfam" id="PF13561">
    <property type="entry name" value="adh_short_C2"/>
    <property type="match status" value="1"/>
</dbReference>
<dbReference type="InterPro" id="IPR020904">
    <property type="entry name" value="Sc_DH/Rdtase_CS"/>
</dbReference>
<dbReference type="PANTHER" id="PTHR24321">
    <property type="entry name" value="DEHYDROGENASES, SHORT CHAIN"/>
    <property type="match status" value="1"/>
</dbReference>
<name>A0A6N9TH12_9ALTE</name>
<dbReference type="PRINTS" id="PR00081">
    <property type="entry name" value="GDHRDH"/>
</dbReference>
<dbReference type="CDD" id="cd05233">
    <property type="entry name" value="SDR_c"/>
    <property type="match status" value="1"/>
</dbReference>
<dbReference type="Proteomes" id="UP000471381">
    <property type="component" value="Unassembled WGS sequence"/>
</dbReference>
<dbReference type="PANTHER" id="PTHR24321:SF11">
    <property type="entry name" value="BLR0893 PROTEIN"/>
    <property type="match status" value="1"/>
</dbReference>
<dbReference type="PROSITE" id="PS00061">
    <property type="entry name" value="ADH_SHORT"/>
    <property type="match status" value="1"/>
</dbReference>
<comment type="similarity">
    <text evidence="1">Belongs to the short-chain dehydrogenases/reductases (SDR) family.</text>
</comment>
<evidence type="ECO:0000256" key="1">
    <source>
        <dbReference type="ARBA" id="ARBA00006484"/>
    </source>
</evidence>
<gene>
    <name evidence="3" type="ORF">GTQ48_09605</name>
</gene>
<organism evidence="3 4">
    <name type="scientific">Alteromonas genovensis</name>
    <dbReference type="NCBI Taxonomy" id="471225"/>
    <lineage>
        <taxon>Bacteria</taxon>
        <taxon>Pseudomonadati</taxon>
        <taxon>Pseudomonadota</taxon>
        <taxon>Gammaproteobacteria</taxon>
        <taxon>Alteromonadales</taxon>
        <taxon>Alteromonadaceae</taxon>
        <taxon>Alteromonas/Salinimonas group</taxon>
        <taxon>Alteromonas</taxon>
    </lineage>
</organism>
<dbReference type="GO" id="GO:0016491">
    <property type="term" value="F:oxidoreductase activity"/>
    <property type="evidence" value="ECO:0007669"/>
    <property type="project" value="UniProtKB-KW"/>
</dbReference>
<dbReference type="FunFam" id="3.40.50.720:FF:000084">
    <property type="entry name" value="Short-chain dehydrogenase reductase"/>
    <property type="match status" value="1"/>
</dbReference>
<dbReference type="EMBL" id="JAAAWO010000006">
    <property type="protein sequence ID" value="NDW15772.1"/>
    <property type="molecule type" value="Genomic_DNA"/>
</dbReference>
<evidence type="ECO:0000256" key="2">
    <source>
        <dbReference type="ARBA" id="ARBA00023002"/>
    </source>
</evidence>
<comment type="caution">
    <text evidence="3">The sequence shown here is derived from an EMBL/GenBank/DDBJ whole genome shotgun (WGS) entry which is preliminary data.</text>
</comment>
<dbReference type="Gene3D" id="3.40.50.720">
    <property type="entry name" value="NAD(P)-binding Rossmann-like Domain"/>
    <property type="match status" value="1"/>
</dbReference>
<protein>
    <submittedName>
        <fullName evidence="3">SDR family oxidoreductase</fullName>
    </submittedName>
</protein>
<dbReference type="NCBIfam" id="NF004818">
    <property type="entry name" value="PRK06172.1"/>
    <property type="match status" value="1"/>
</dbReference>
<keyword evidence="2" id="KW-0560">Oxidoreductase</keyword>
<proteinExistence type="inferred from homology"/>
<accession>A0A6N9TH12</accession>
<keyword evidence="4" id="KW-1185">Reference proteome</keyword>
<dbReference type="InterPro" id="IPR036291">
    <property type="entry name" value="NAD(P)-bd_dom_sf"/>
</dbReference>
<dbReference type="InterPro" id="IPR002347">
    <property type="entry name" value="SDR_fam"/>
</dbReference>
<dbReference type="NCBIfam" id="NF005559">
    <property type="entry name" value="PRK07231.1"/>
    <property type="match status" value="1"/>
</dbReference>
<reference evidence="3 4" key="1">
    <citation type="submission" date="2020-01" db="EMBL/GenBank/DDBJ databases">
        <title>Genomes of bacteria type strains.</title>
        <authorList>
            <person name="Chen J."/>
            <person name="Zhu S."/>
            <person name="Yang J."/>
        </authorList>
    </citation>
    <scope>NUCLEOTIDE SEQUENCE [LARGE SCALE GENOMIC DNA]</scope>
    <source>
        <strain evidence="3 4">LMG 24078</strain>
    </source>
</reference>
<evidence type="ECO:0000313" key="3">
    <source>
        <dbReference type="EMBL" id="NDW15772.1"/>
    </source>
</evidence>
<evidence type="ECO:0000313" key="4">
    <source>
        <dbReference type="Proteomes" id="UP000471381"/>
    </source>
</evidence>
<dbReference type="PRINTS" id="PR00080">
    <property type="entry name" value="SDRFAMILY"/>
</dbReference>
<sequence>MYQDLEGKVALVTGGSFGIGRTTILEYAKNKAKVAIADIDEAGAQAVAEEVHSLGGEAIVIKTDVSKSADVKAMVDVVVAHYGCLDIAFNNAGIDLDHTYLADAEEDMFDKLMAVNVKGVWLCLKYEIAQMMKQGGGVIVNTASIGGVVSAPKMGIYGATKHAVVGLTKTAAVEYGRKGIRVNSVCPGVINTDMTTRAFEKDPKTAQLATRAHPIGRLGEAQDIANGVMYLSSNQSSFLLGHQLMIEGGFTAL</sequence>
<dbReference type="AlphaFoldDB" id="A0A6N9TH12"/>